<name>A0A9B0T7P4_CHRAS</name>
<feature type="region of interest" description="Disordered" evidence="1">
    <location>
        <begin position="354"/>
        <end position="395"/>
    </location>
</feature>
<accession>A0A9B0T7P4</accession>
<feature type="compositionally biased region" description="Basic and acidic residues" evidence="1">
    <location>
        <begin position="434"/>
        <end position="443"/>
    </location>
</feature>
<proteinExistence type="predicted"/>
<reference evidence="3" key="1">
    <citation type="submission" date="2025-08" db="UniProtKB">
        <authorList>
            <consortium name="RefSeq"/>
        </authorList>
    </citation>
    <scope>IDENTIFICATION</scope>
    <source>
        <tissue evidence="3">Spleen</tissue>
    </source>
</reference>
<protein>
    <submittedName>
        <fullName evidence="3">Uncharacterized protein</fullName>
    </submittedName>
</protein>
<dbReference type="AlphaFoldDB" id="A0A9B0T7P4"/>
<dbReference type="RefSeq" id="XP_006835562.1">
    <property type="nucleotide sequence ID" value="XM_006835499.1"/>
</dbReference>
<gene>
    <name evidence="3" type="primary">LOC102821351</name>
</gene>
<evidence type="ECO:0000313" key="2">
    <source>
        <dbReference type="Proteomes" id="UP000504623"/>
    </source>
</evidence>
<keyword evidence="2" id="KW-1185">Reference proteome</keyword>
<feature type="region of interest" description="Disordered" evidence="1">
    <location>
        <begin position="417"/>
        <end position="443"/>
    </location>
</feature>
<dbReference type="GeneID" id="102821351"/>
<organism evidence="2 3">
    <name type="scientific">Chrysochloris asiatica</name>
    <name type="common">Cape golden mole</name>
    <dbReference type="NCBI Taxonomy" id="185453"/>
    <lineage>
        <taxon>Eukaryota</taxon>
        <taxon>Metazoa</taxon>
        <taxon>Chordata</taxon>
        <taxon>Craniata</taxon>
        <taxon>Vertebrata</taxon>
        <taxon>Euteleostomi</taxon>
        <taxon>Mammalia</taxon>
        <taxon>Eutheria</taxon>
        <taxon>Afrotheria</taxon>
        <taxon>Chrysochloridae</taxon>
        <taxon>Chrysochlorinae</taxon>
        <taxon>Chrysochloris</taxon>
    </lineage>
</organism>
<evidence type="ECO:0000256" key="1">
    <source>
        <dbReference type="SAM" id="MobiDB-lite"/>
    </source>
</evidence>
<dbReference type="OrthoDB" id="1658288at2759"/>
<sequence>MSSDHFQRLEQEPITSVKMIPKHFGLKYSEESYMLKELEKIRKETKTEFLQFKQRLAYKPTLEEGLGHRSHDVCQTSPGQRKHIFHIGSRKSYGSLPPAKGSETLPVALQKEAPQGSAPSKGASGAVRSWESRPFHPQGFYMRSSAFLRHRPLKQPPVIAPGAGTSRRAVLLPPPAPPQKPRVHQVLGSLRPEASRPVLDLARECNATLALTALSDVCKVKDRKVSSASSEGSDTPCLSKRRRVKIRTHRLLEGSICEGREALRLDLSKTTRERAAQSDRDQLPVRVIPTSIEEIIASLQSEAQLATDQTIKELIQSVLGQNYDIKMEQTLLEELPEDLSSIFQIEQEDISEWGVSDTGSMVSKPQEIPEVQPTEETRNLSEDEEPVEDSKAAKRVSLKVSSSEFLQIKGKEVKRMRKSKFGFQQQRPRKSLKYTKDQKLAKK</sequence>
<dbReference type="Proteomes" id="UP000504623">
    <property type="component" value="Unplaced"/>
</dbReference>
<evidence type="ECO:0000313" key="3">
    <source>
        <dbReference type="RefSeq" id="XP_006835562.1"/>
    </source>
</evidence>